<comment type="caution">
    <text evidence="1">The sequence shown here is derived from an EMBL/GenBank/DDBJ whole genome shotgun (WGS) entry which is preliminary data.</text>
</comment>
<keyword evidence="2" id="KW-1185">Reference proteome</keyword>
<gene>
    <name evidence="1" type="ORF">CASFOL_016604</name>
</gene>
<evidence type="ECO:0000313" key="2">
    <source>
        <dbReference type="Proteomes" id="UP001632038"/>
    </source>
</evidence>
<dbReference type="AlphaFoldDB" id="A0ABD3D9L5"/>
<organism evidence="1 2">
    <name type="scientific">Castilleja foliolosa</name>
    <dbReference type="NCBI Taxonomy" id="1961234"/>
    <lineage>
        <taxon>Eukaryota</taxon>
        <taxon>Viridiplantae</taxon>
        <taxon>Streptophyta</taxon>
        <taxon>Embryophyta</taxon>
        <taxon>Tracheophyta</taxon>
        <taxon>Spermatophyta</taxon>
        <taxon>Magnoliopsida</taxon>
        <taxon>eudicotyledons</taxon>
        <taxon>Gunneridae</taxon>
        <taxon>Pentapetalae</taxon>
        <taxon>asterids</taxon>
        <taxon>lamiids</taxon>
        <taxon>Lamiales</taxon>
        <taxon>Orobanchaceae</taxon>
        <taxon>Pedicularideae</taxon>
        <taxon>Castillejinae</taxon>
        <taxon>Castilleja</taxon>
    </lineage>
</organism>
<proteinExistence type="predicted"/>
<protein>
    <submittedName>
        <fullName evidence="1">Uncharacterized protein</fullName>
    </submittedName>
</protein>
<dbReference type="EMBL" id="JAVIJP010000018">
    <property type="protein sequence ID" value="KAL3638697.1"/>
    <property type="molecule type" value="Genomic_DNA"/>
</dbReference>
<accession>A0ABD3D9L5</accession>
<sequence>MVKLCLVTRNSNVESVLSMYKDTTVKIVGSLHKEEVFSKIDSILTELLEKKESVLGSLAV</sequence>
<evidence type="ECO:0000313" key="1">
    <source>
        <dbReference type="EMBL" id="KAL3638697.1"/>
    </source>
</evidence>
<dbReference type="Proteomes" id="UP001632038">
    <property type="component" value="Unassembled WGS sequence"/>
</dbReference>
<name>A0ABD3D9L5_9LAMI</name>
<reference evidence="2" key="1">
    <citation type="journal article" date="2024" name="IScience">
        <title>Strigolactones Initiate the Formation of Haustorium-like Structures in Castilleja.</title>
        <authorList>
            <person name="Buerger M."/>
            <person name="Peterson D."/>
            <person name="Chory J."/>
        </authorList>
    </citation>
    <scope>NUCLEOTIDE SEQUENCE [LARGE SCALE GENOMIC DNA]</scope>
</reference>